<evidence type="ECO:0000313" key="2">
    <source>
        <dbReference type="Proteomes" id="UP000232638"/>
    </source>
</evidence>
<name>A0A2K8U7Z3_9GAMM</name>
<dbReference type="Gene3D" id="3.40.50.1450">
    <property type="entry name" value="HybD-like"/>
    <property type="match status" value="1"/>
</dbReference>
<dbReference type="AlphaFoldDB" id="A0A2K8U7Z3"/>
<dbReference type="RefSeq" id="WP_100918947.1">
    <property type="nucleotide sequence ID" value="NZ_CP020370.1"/>
</dbReference>
<dbReference type="GO" id="GO:0016485">
    <property type="term" value="P:protein processing"/>
    <property type="evidence" value="ECO:0007669"/>
    <property type="project" value="TreeGrafter"/>
</dbReference>
<dbReference type="InterPro" id="IPR023430">
    <property type="entry name" value="Pept_HybD-like_dom_sf"/>
</dbReference>
<keyword evidence="2" id="KW-1185">Reference proteome</keyword>
<keyword evidence="1" id="KW-0378">Hydrolase</keyword>
<organism evidence="1 2">
    <name type="scientific">Candidatus Thiodictyon syntrophicum</name>
    <dbReference type="NCBI Taxonomy" id="1166950"/>
    <lineage>
        <taxon>Bacteria</taxon>
        <taxon>Pseudomonadati</taxon>
        <taxon>Pseudomonadota</taxon>
        <taxon>Gammaproteobacteria</taxon>
        <taxon>Chromatiales</taxon>
        <taxon>Chromatiaceae</taxon>
        <taxon>Thiodictyon</taxon>
    </lineage>
</organism>
<keyword evidence="1" id="KW-0645">Protease</keyword>
<dbReference type="NCBIfam" id="TIGR00072">
    <property type="entry name" value="hydrog_prot"/>
    <property type="match status" value="1"/>
</dbReference>
<gene>
    <name evidence="1" type="ORF">THSYN_09535</name>
</gene>
<dbReference type="SUPFAM" id="SSF53163">
    <property type="entry name" value="HybD-like"/>
    <property type="match status" value="1"/>
</dbReference>
<proteinExistence type="predicted"/>
<reference evidence="1 2" key="1">
    <citation type="submission" date="2017-03" db="EMBL/GenBank/DDBJ databases">
        <title>Complete genome sequence of Candidatus 'Thiodictyon syntrophicum' sp. nov. strain Cad16T, a photolithoautotroph purple sulfur bacterium isolated from an alpine meromictic lake.</title>
        <authorList>
            <person name="Luedin S.M."/>
            <person name="Pothier J.F."/>
            <person name="Danza F."/>
            <person name="Storelli N."/>
            <person name="Wittwer M."/>
            <person name="Tonolla M."/>
        </authorList>
    </citation>
    <scope>NUCLEOTIDE SEQUENCE [LARGE SCALE GENOMIC DNA]</scope>
    <source>
        <strain evidence="1 2">Cad16T</strain>
    </source>
</reference>
<dbReference type="KEGG" id="tsy:THSYN_09535"/>
<accession>A0A2K8U7Z3</accession>
<dbReference type="OrthoDB" id="9808862at2"/>
<dbReference type="Proteomes" id="UP000232638">
    <property type="component" value="Chromosome"/>
</dbReference>
<dbReference type="EMBL" id="CP020370">
    <property type="protein sequence ID" value="AUB81171.1"/>
    <property type="molecule type" value="Genomic_DNA"/>
</dbReference>
<dbReference type="Pfam" id="PF01750">
    <property type="entry name" value="HycI"/>
    <property type="match status" value="1"/>
</dbReference>
<sequence>MTNPKTLIIGFGSPIRGDDAIGPLAADALEAGPLPAGVSVISRHILTAELTEDIAAADRVIFLDATVEGEPGEVRVRRLDPDATALSSMAHFLDPRELLAWVQTLYQREPAAYLISAAGQSFGYANYALSPTAAAALDPMIAQVRALIAEPPATP</sequence>
<dbReference type="PANTHER" id="PTHR30302">
    <property type="entry name" value="HYDROGENASE 1 MATURATION PROTEASE"/>
    <property type="match status" value="1"/>
</dbReference>
<dbReference type="PANTHER" id="PTHR30302:SF5">
    <property type="entry name" value="SLR1876 PROTEIN"/>
    <property type="match status" value="1"/>
</dbReference>
<protein>
    <submittedName>
        <fullName evidence="1">Hydrogenase maturation protease</fullName>
    </submittedName>
</protein>
<evidence type="ECO:0000313" key="1">
    <source>
        <dbReference type="EMBL" id="AUB81171.1"/>
    </source>
</evidence>
<dbReference type="GO" id="GO:0004175">
    <property type="term" value="F:endopeptidase activity"/>
    <property type="evidence" value="ECO:0007669"/>
    <property type="project" value="TreeGrafter"/>
</dbReference>
<dbReference type="InterPro" id="IPR000671">
    <property type="entry name" value="Peptidase_A31"/>
</dbReference>
<dbReference type="GO" id="GO:0008047">
    <property type="term" value="F:enzyme activator activity"/>
    <property type="evidence" value="ECO:0007669"/>
    <property type="project" value="InterPro"/>
</dbReference>